<keyword evidence="2" id="KW-1185">Reference proteome</keyword>
<dbReference type="AlphaFoldDB" id="A0A511MPA0"/>
<evidence type="ECO:0000313" key="1">
    <source>
        <dbReference type="EMBL" id="GEM41967.1"/>
    </source>
</evidence>
<dbReference type="EMBL" id="BJXA01000060">
    <property type="protein sequence ID" value="GEM41967.1"/>
    <property type="molecule type" value="Genomic_DNA"/>
</dbReference>
<dbReference type="Gene3D" id="3.40.50.300">
    <property type="entry name" value="P-loop containing nucleotide triphosphate hydrolases"/>
    <property type="match status" value="1"/>
</dbReference>
<accession>A0A511MPA0</accession>
<proteinExistence type="predicted"/>
<dbReference type="InterPro" id="IPR027417">
    <property type="entry name" value="P-loop_NTPase"/>
</dbReference>
<comment type="caution">
    <text evidence="1">The sequence shown here is derived from an EMBL/GenBank/DDBJ whole genome shotgun (WGS) entry which is preliminary data.</text>
</comment>
<name>A0A511MPA0_9NOCA</name>
<sequence>MLEARALIGMVLLGERILFTAQNTRTAEAFFRRLSGFFEDRERYPDLAERVAKIGRVTGRNYIFLRRRNADGEWEPGGSLQVIARSKSSGRGLTVDVILMDEAQELSAESMEALGPTTAAAPLGNRQHIYCGTPPNEVANSEVFTRVRAEILAGNALRASWLEWSMSEGAGLDDPQQWAQANPALGYRLDWEELAESRADYSDEGFARERGGMWSAAVSAAVIDAASWSLIKDSGSLVTDPVAFAVDVAPDRNMASIAIAGARADGTYHVEIIASRRGTDWVVPALAMLVAQWSAVAVVVDGPAASMVPELSGLRVPVHKLGLAEFAAACGLFFDSVMGRSVRHPDQPAFTTAVEAARKRLVGDLWVWGRRSATSDITPVVAATLALYGFVQGRPVVVRKTKRKAVTL</sequence>
<evidence type="ECO:0000313" key="2">
    <source>
        <dbReference type="Proteomes" id="UP000321424"/>
    </source>
</evidence>
<dbReference type="Proteomes" id="UP000321424">
    <property type="component" value="Unassembled WGS sequence"/>
</dbReference>
<gene>
    <name evidence="1" type="ORF">NN4_64860</name>
</gene>
<organism evidence="1 2">
    <name type="scientific">Nocardia ninae NBRC 108245</name>
    <dbReference type="NCBI Taxonomy" id="1210091"/>
    <lineage>
        <taxon>Bacteria</taxon>
        <taxon>Bacillati</taxon>
        <taxon>Actinomycetota</taxon>
        <taxon>Actinomycetes</taxon>
        <taxon>Mycobacteriales</taxon>
        <taxon>Nocardiaceae</taxon>
        <taxon>Nocardia</taxon>
    </lineage>
</organism>
<protein>
    <recommendedName>
        <fullName evidence="3">Terminase</fullName>
    </recommendedName>
</protein>
<reference evidence="1 2" key="1">
    <citation type="submission" date="2019-07" db="EMBL/GenBank/DDBJ databases">
        <title>Whole genome shotgun sequence of Nocardia ninae NBRC 108245.</title>
        <authorList>
            <person name="Hosoyama A."/>
            <person name="Uohara A."/>
            <person name="Ohji S."/>
            <person name="Ichikawa N."/>
        </authorList>
    </citation>
    <scope>NUCLEOTIDE SEQUENCE [LARGE SCALE GENOMIC DNA]</scope>
    <source>
        <strain evidence="1 2">NBRC 108245</strain>
    </source>
</reference>
<evidence type="ECO:0008006" key="3">
    <source>
        <dbReference type="Google" id="ProtNLM"/>
    </source>
</evidence>